<dbReference type="SUPFAM" id="SSF52266">
    <property type="entry name" value="SGNH hydrolase"/>
    <property type="match status" value="1"/>
</dbReference>
<dbReference type="PANTHER" id="PTHR30383:SF5">
    <property type="entry name" value="SGNH HYDROLASE-TYPE ESTERASE DOMAIN-CONTAINING PROTEIN"/>
    <property type="match status" value="1"/>
</dbReference>
<dbReference type="RefSeq" id="WP_169938677.1">
    <property type="nucleotide sequence ID" value="NZ_CP048833.1"/>
</dbReference>
<keyword evidence="2" id="KW-0378">Hydrolase</keyword>
<dbReference type="InterPro" id="IPR036514">
    <property type="entry name" value="SGNH_hydro_sf"/>
</dbReference>
<evidence type="ECO:0000313" key="2">
    <source>
        <dbReference type="EMBL" id="QJP09048.1"/>
    </source>
</evidence>
<dbReference type="CDD" id="cd00229">
    <property type="entry name" value="SGNH_hydrolase"/>
    <property type="match status" value="1"/>
</dbReference>
<dbReference type="Gene3D" id="3.40.50.1110">
    <property type="entry name" value="SGNH hydrolase"/>
    <property type="match status" value="1"/>
</dbReference>
<proteinExistence type="predicted"/>
<dbReference type="PANTHER" id="PTHR30383">
    <property type="entry name" value="THIOESTERASE 1/PROTEASE 1/LYSOPHOSPHOLIPASE L1"/>
    <property type="match status" value="1"/>
</dbReference>
<dbReference type="Pfam" id="PF13472">
    <property type="entry name" value="Lipase_GDSL_2"/>
    <property type="match status" value="1"/>
</dbReference>
<keyword evidence="3" id="KW-1185">Reference proteome</keyword>
<gene>
    <name evidence="2" type="ORF">G4G71_14615</name>
</gene>
<organism evidence="2 3">
    <name type="scientific">Pseudomonas multiresinivorans</name>
    <dbReference type="NCBI Taxonomy" id="95301"/>
    <lineage>
        <taxon>Bacteria</taxon>
        <taxon>Pseudomonadati</taxon>
        <taxon>Pseudomonadota</taxon>
        <taxon>Gammaproteobacteria</taxon>
        <taxon>Pseudomonadales</taxon>
        <taxon>Pseudomonadaceae</taxon>
        <taxon>Pseudomonas</taxon>
    </lineage>
</organism>
<dbReference type="KEGG" id="pmui:G4G71_14615"/>
<evidence type="ECO:0000313" key="3">
    <source>
        <dbReference type="Proteomes" id="UP000502549"/>
    </source>
</evidence>
<sequence>MGIQPDHQRWAALTIHLLTACLLCVLSNLAISQERIIIVEMYGDSTTLGAQTINQKLTTTPNNEPNALQDLLQSEFGKSVLVVNNGVGGTQAYQLLSGTDGRNRPWAEQMAKSPADIVIFNYGLNDQSYNANPTPDMYQETPESYAMIIGWLIQTARNNGKLVVLQEPNPTCYQPTIGNLARFVTALRGSATNMNAPLVPFYDYIQTLPHWKDLYSDCVHPSDQLYGIKAKQTYTRVAPLVRTIVNR</sequence>
<dbReference type="EMBL" id="CP048833">
    <property type="protein sequence ID" value="QJP09048.1"/>
    <property type="molecule type" value="Genomic_DNA"/>
</dbReference>
<name>A0A7Z3GQI0_9PSED</name>
<feature type="domain" description="SGNH hydrolase-type esterase" evidence="1">
    <location>
        <begin position="42"/>
        <end position="226"/>
    </location>
</feature>
<protein>
    <submittedName>
        <fullName evidence="2">SGNH/GDSL hydrolase family protein</fullName>
    </submittedName>
</protein>
<evidence type="ECO:0000259" key="1">
    <source>
        <dbReference type="Pfam" id="PF13472"/>
    </source>
</evidence>
<reference evidence="2 3" key="1">
    <citation type="submission" date="2020-02" db="EMBL/GenBank/DDBJ databases">
        <title>Complete genome sequence of Pseudomonas multiresinivorans ORNL1.</title>
        <authorList>
            <person name="Podar M."/>
        </authorList>
    </citation>
    <scope>NUCLEOTIDE SEQUENCE [LARGE SCALE GENOMIC DNA]</scope>
    <source>
        <strain evidence="3">populi</strain>
    </source>
</reference>
<dbReference type="GO" id="GO:0004622">
    <property type="term" value="F:phosphatidylcholine lysophospholipase activity"/>
    <property type="evidence" value="ECO:0007669"/>
    <property type="project" value="TreeGrafter"/>
</dbReference>
<dbReference type="AlphaFoldDB" id="A0A7Z3GQI0"/>
<dbReference type="InterPro" id="IPR013830">
    <property type="entry name" value="SGNH_hydro"/>
</dbReference>
<dbReference type="InterPro" id="IPR051532">
    <property type="entry name" value="Ester_Hydrolysis_Enzymes"/>
</dbReference>
<accession>A0A7Z3GQI0</accession>
<dbReference type="Proteomes" id="UP000502549">
    <property type="component" value="Chromosome"/>
</dbReference>